<protein>
    <submittedName>
        <fullName evidence="1">Uncharacterized protein</fullName>
    </submittedName>
</protein>
<keyword evidence="2" id="KW-1185">Reference proteome</keyword>
<reference evidence="1 2" key="1">
    <citation type="submission" date="2020-02" db="EMBL/GenBank/DDBJ databases">
        <authorList>
            <person name="Ferguson B K."/>
        </authorList>
    </citation>
    <scope>NUCLEOTIDE SEQUENCE [LARGE SCALE GENOMIC DNA]</scope>
</reference>
<evidence type="ECO:0000313" key="1">
    <source>
        <dbReference type="EMBL" id="CAB0009526.1"/>
    </source>
</evidence>
<organism evidence="1 2">
    <name type="scientific">Nesidiocoris tenuis</name>
    <dbReference type="NCBI Taxonomy" id="355587"/>
    <lineage>
        <taxon>Eukaryota</taxon>
        <taxon>Metazoa</taxon>
        <taxon>Ecdysozoa</taxon>
        <taxon>Arthropoda</taxon>
        <taxon>Hexapoda</taxon>
        <taxon>Insecta</taxon>
        <taxon>Pterygota</taxon>
        <taxon>Neoptera</taxon>
        <taxon>Paraneoptera</taxon>
        <taxon>Hemiptera</taxon>
        <taxon>Heteroptera</taxon>
        <taxon>Panheteroptera</taxon>
        <taxon>Cimicomorpha</taxon>
        <taxon>Miridae</taxon>
        <taxon>Dicyphina</taxon>
        <taxon>Nesidiocoris</taxon>
    </lineage>
</organism>
<evidence type="ECO:0000313" key="2">
    <source>
        <dbReference type="Proteomes" id="UP000479000"/>
    </source>
</evidence>
<name>A0A6H5H7F9_9HEMI</name>
<dbReference type="AlphaFoldDB" id="A0A6H5H7F9"/>
<dbReference type="PROSITE" id="PS51257">
    <property type="entry name" value="PROKAR_LIPOPROTEIN"/>
    <property type="match status" value="1"/>
</dbReference>
<sequence length="207" mass="23568">MRAQPARKIRQSNLLRHFETSVGVSSGAIAALFGCTFWDNNTAKTAGAHWDILDPLRRRIFGTRRIESHRDCDVRVLWRSRRELADYEEVGEEVNSPGEAAEAAARRTHRCPTSSAVCAPAAATEAPGRRSTEALCWICCSSSIWRRETSFRHLIYLEFREKQIFHNHSERMANTATQKDSNKNLSKSLQAFKLSFKLQRQLSLCNT</sequence>
<accession>A0A6H5H7F9</accession>
<proteinExistence type="predicted"/>
<gene>
    <name evidence="1" type="ORF">NTEN_LOCUS14666</name>
</gene>
<dbReference type="EMBL" id="CADCXU010021826">
    <property type="protein sequence ID" value="CAB0009526.1"/>
    <property type="molecule type" value="Genomic_DNA"/>
</dbReference>
<dbReference type="Proteomes" id="UP000479000">
    <property type="component" value="Unassembled WGS sequence"/>
</dbReference>